<evidence type="ECO:0000313" key="1">
    <source>
        <dbReference type="Proteomes" id="UP000887565"/>
    </source>
</evidence>
<accession>A0A915HX29</accession>
<proteinExistence type="predicted"/>
<evidence type="ECO:0000313" key="2">
    <source>
        <dbReference type="WBParaSite" id="nRc.2.0.1.t06122-RA"/>
    </source>
</evidence>
<dbReference type="Proteomes" id="UP000887565">
    <property type="component" value="Unplaced"/>
</dbReference>
<reference evidence="2" key="1">
    <citation type="submission" date="2022-11" db="UniProtKB">
        <authorList>
            <consortium name="WormBaseParasite"/>
        </authorList>
    </citation>
    <scope>IDENTIFICATION</scope>
</reference>
<organism evidence="1 2">
    <name type="scientific">Romanomermis culicivorax</name>
    <name type="common">Nematode worm</name>
    <dbReference type="NCBI Taxonomy" id="13658"/>
    <lineage>
        <taxon>Eukaryota</taxon>
        <taxon>Metazoa</taxon>
        <taxon>Ecdysozoa</taxon>
        <taxon>Nematoda</taxon>
        <taxon>Enoplea</taxon>
        <taxon>Dorylaimia</taxon>
        <taxon>Mermithida</taxon>
        <taxon>Mermithoidea</taxon>
        <taxon>Mermithidae</taxon>
        <taxon>Romanomermis</taxon>
    </lineage>
</organism>
<dbReference type="AlphaFoldDB" id="A0A915HX29"/>
<keyword evidence="1" id="KW-1185">Reference proteome</keyword>
<protein>
    <submittedName>
        <fullName evidence="2">Uncharacterized protein</fullName>
    </submittedName>
</protein>
<name>A0A915HX29_ROMCU</name>
<dbReference type="WBParaSite" id="nRc.2.0.1.t06122-RA">
    <property type="protein sequence ID" value="nRc.2.0.1.t06122-RA"/>
    <property type="gene ID" value="nRc.2.0.1.g06122"/>
</dbReference>
<sequence length="82" mass="9090">MDVTRPQHNEVVRMNNILFLGQTVALSTSPILHRARCIHAHMFACKKSFRVIWGACGPLTALAGNDRCSEVAAKLLIKIMES</sequence>